<dbReference type="Gene3D" id="3.10.450.50">
    <property type="match status" value="1"/>
</dbReference>
<keyword evidence="2" id="KW-1185">Reference proteome</keyword>
<sequence length="148" mass="16333">MPTFTHPPSLPSSLISFITHFYQTSDKPDAVDTYLSFLTPDVEFVMGLNAVRGSGAVRKIRENMWGGVATRQHVPSAVYTNADGSELMIHGTVIYGLRNGKKVENVGWAALMVFEEEGAKREEWKMRRYQDGAPLSKALAEQAAAEGQ</sequence>
<evidence type="ECO:0000313" key="2">
    <source>
        <dbReference type="Proteomes" id="UP000199069"/>
    </source>
</evidence>
<protein>
    <recommendedName>
        <fullName evidence="3">SnoaL-like domain-containing protein</fullName>
    </recommendedName>
</protein>
<dbReference type="PANTHER" id="PTHR39401:SF1">
    <property type="entry name" value="SNOAL-LIKE DOMAIN-CONTAINING PROTEIN"/>
    <property type="match status" value="1"/>
</dbReference>
<dbReference type="STRING" id="5286.A0A0K3CF45"/>
<dbReference type="EMBL" id="CWKI01000005">
    <property type="protein sequence ID" value="CTR07202.1"/>
    <property type="molecule type" value="Genomic_DNA"/>
</dbReference>
<dbReference type="PANTHER" id="PTHR39401">
    <property type="entry name" value="SNOAL-LIKE DOMAIN-CONTAINING PROTEIN"/>
    <property type="match status" value="1"/>
</dbReference>
<dbReference type="AlphaFoldDB" id="A0A0K3CF45"/>
<proteinExistence type="predicted"/>
<name>A0A0K3CF45_RHOTO</name>
<dbReference type="OMA" id="KMRFYQV"/>
<dbReference type="SUPFAM" id="SSF54427">
    <property type="entry name" value="NTF2-like"/>
    <property type="match status" value="1"/>
</dbReference>
<dbReference type="Proteomes" id="UP000199069">
    <property type="component" value="Unassembled WGS sequence"/>
</dbReference>
<dbReference type="InterPro" id="IPR032710">
    <property type="entry name" value="NTF2-like_dom_sf"/>
</dbReference>
<evidence type="ECO:0000313" key="1">
    <source>
        <dbReference type="EMBL" id="CTR07202.1"/>
    </source>
</evidence>
<accession>A0A0K3CF45</accession>
<reference evidence="1 2" key="1">
    <citation type="submission" date="2015-07" db="EMBL/GenBank/DDBJ databases">
        <authorList>
            <person name="Cajimat M.N.B."/>
            <person name="Milazzo M.L."/>
            <person name="Fulhorst C.F."/>
        </authorList>
    </citation>
    <scope>NUCLEOTIDE SEQUENCE [LARGE SCALE GENOMIC DNA]</scope>
    <source>
        <strain evidence="1">Single colony</strain>
    </source>
</reference>
<gene>
    <name evidence="1" type="primary">FGENESH: predicted gene_5.608</name>
    <name evidence="1" type="ORF">BN2166_0030630</name>
</gene>
<evidence type="ECO:0008006" key="3">
    <source>
        <dbReference type="Google" id="ProtNLM"/>
    </source>
</evidence>
<organism evidence="1 2">
    <name type="scientific">Rhodotorula toruloides</name>
    <name type="common">Yeast</name>
    <name type="synonym">Rhodosporidium toruloides</name>
    <dbReference type="NCBI Taxonomy" id="5286"/>
    <lineage>
        <taxon>Eukaryota</taxon>
        <taxon>Fungi</taxon>
        <taxon>Dikarya</taxon>
        <taxon>Basidiomycota</taxon>
        <taxon>Pucciniomycotina</taxon>
        <taxon>Microbotryomycetes</taxon>
        <taxon>Sporidiobolales</taxon>
        <taxon>Sporidiobolaceae</taxon>
        <taxon>Rhodotorula</taxon>
    </lineage>
</organism>